<evidence type="ECO:0000256" key="6">
    <source>
        <dbReference type="ARBA" id="ARBA00023136"/>
    </source>
</evidence>
<reference evidence="8 9" key="1">
    <citation type="submission" date="2019-07" db="EMBL/GenBank/DDBJ databases">
        <title>Whole genome shotgun sequence of Vibrio sagamiensis NBRC 104589.</title>
        <authorList>
            <person name="Hosoyama A."/>
            <person name="Uohara A."/>
            <person name="Ohji S."/>
            <person name="Ichikawa N."/>
        </authorList>
    </citation>
    <scope>NUCLEOTIDE SEQUENCE [LARGE SCALE GENOMIC DNA]</scope>
    <source>
        <strain evidence="8 9">NBRC 104589</strain>
    </source>
</reference>
<dbReference type="InterPro" id="IPR051800">
    <property type="entry name" value="PqiA-PqiB_transport"/>
</dbReference>
<keyword evidence="3" id="KW-0997">Cell inner membrane</keyword>
<feature type="transmembrane region" description="Helical" evidence="7">
    <location>
        <begin position="106"/>
        <end position="126"/>
    </location>
</feature>
<organism evidence="8 9">
    <name type="scientific">Vibrio sagamiensis NBRC 104589</name>
    <dbReference type="NCBI Taxonomy" id="1219064"/>
    <lineage>
        <taxon>Bacteria</taxon>
        <taxon>Pseudomonadati</taxon>
        <taxon>Pseudomonadota</taxon>
        <taxon>Gammaproteobacteria</taxon>
        <taxon>Vibrionales</taxon>
        <taxon>Vibrionaceae</taxon>
        <taxon>Vibrio</taxon>
    </lineage>
</organism>
<dbReference type="Proteomes" id="UP000321922">
    <property type="component" value="Unassembled WGS sequence"/>
</dbReference>
<proteinExistence type="predicted"/>
<feature type="transmembrane region" description="Helical" evidence="7">
    <location>
        <begin position="79"/>
        <end position="100"/>
    </location>
</feature>
<name>A0A511QIM9_9VIBR</name>
<accession>A0A511QIM9</accession>
<evidence type="ECO:0000256" key="4">
    <source>
        <dbReference type="ARBA" id="ARBA00022692"/>
    </source>
</evidence>
<dbReference type="AlphaFoldDB" id="A0A511QIM9"/>
<keyword evidence="6 7" id="KW-0472">Membrane</keyword>
<comment type="subcellular location">
    <subcellularLocation>
        <location evidence="1">Cell inner membrane</location>
    </subcellularLocation>
</comment>
<dbReference type="PANTHER" id="PTHR30462">
    <property type="entry name" value="INTERMEMBRANE TRANSPORT PROTEIN PQIB-RELATED"/>
    <property type="match status" value="1"/>
</dbReference>
<comment type="caution">
    <text evidence="8">The sequence shown here is derived from an EMBL/GenBank/DDBJ whole genome shotgun (WGS) entry which is preliminary data.</text>
</comment>
<evidence type="ECO:0000256" key="5">
    <source>
        <dbReference type="ARBA" id="ARBA00022989"/>
    </source>
</evidence>
<dbReference type="PANTHER" id="PTHR30462:SF3">
    <property type="entry name" value="INTERMEMBRANE TRANSPORT PROTEIN PQIA"/>
    <property type="match status" value="1"/>
</dbReference>
<dbReference type="GO" id="GO:0005886">
    <property type="term" value="C:plasma membrane"/>
    <property type="evidence" value="ECO:0007669"/>
    <property type="project" value="UniProtKB-SubCell"/>
</dbReference>
<evidence type="ECO:0000256" key="3">
    <source>
        <dbReference type="ARBA" id="ARBA00022519"/>
    </source>
</evidence>
<protein>
    <recommendedName>
        <fullName evidence="10">Paraquat-inducible protein A</fullName>
    </recommendedName>
</protein>
<keyword evidence="5 7" id="KW-1133">Transmembrane helix</keyword>
<dbReference type="InterPro" id="IPR007498">
    <property type="entry name" value="PqiA-like"/>
</dbReference>
<sequence length="157" mass="17721">MMYTVSLGYSQGSTILEGVILLWQLKSYPVAAVIFFASIFIPMAKMLTLSWLYYNAQRTSYLIPEESLSRLKIYRITELIGRWSMIDIFVVAILVALVQLQNFMAIFPGPAALSFAAVVILTMLSAMTFDPRILWQAPPKDKQSHLSNQLTGIVDHE</sequence>
<evidence type="ECO:0000256" key="1">
    <source>
        <dbReference type="ARBA" id="ARBA00004533"/>
    </source>
</evidence>
<evidence type="ECO:0000313" key="9">
    <source>
        <dbReference type="Proteomes" id="UP000321922"/>
    </source>
</evidence>
<gene>
    <name evidence="8" type="ORF">VSA01S_32630</name>
</gene>
<evidence type="ECO:0000256" key="7">
    <source>
        <dbReference type="SAM" id="Phobius"/>
    </source>
</evidence>
<keyword evidence="9" id="KW-1185">Reference proteome</keyword>
<keyword evidence="2" id="KW-1003">Cell membrane</keyword>
<keyword evidence="4 7" id="KW-0812">Transmembrane</keyword>
<evidence type="ECO:0000256" key="2">
    <source>
        <dbReference type="ARBA" id="ARBA00022475"/>
    </source>
</evidence>
<evidence type="ECO:0000313" key="8">
    <source>
        <dbReference type="EMBL" id="GEM77151.1"/>
    </source>
</evidence>
<dbReference type="Pfam" id="PF04403">
    <property type="entry name" value="PqiA"/>
    <property type="match status" value="1"/>
</dbReference>
<dbReference type="EMBL" id="BJXJ01000042">
    <property type="protein sequence ID" value="GEM77151.1"/>
    <property type="molecule type" value="Genomic_DNA"/>
</dbReference>
<evidence type="ECO:0008006" key="10">
    <source>
        <dbReference type="Google" id="ProtNLM"/>
    </source>
</evidence>
<feature type="transmembrane region" description="Helical" evidence="7">
    <location>
        <begin position="30"/>
        <end position="54"/>
    </location>
</feature>